<dbReference type="RefSeq" id="WP_194563655.1">
    <property type="nucleotide sequence ID" value="NZ_JADKPV010000009.1"/>
</dbReference>
<evidence type="ECO:0000259" key="8">
    <source>
        <dbReference type="PROSITE" id="PS50926"/>
    </source>
</evidence>
<feature type="binding site" evidence="6">
    <location>
        <position position="384"/>
    </location>
    <ligand>
        <name>S-adenosyl-L-methionine</name>
        <dbReference type="ChEBI" id="CHEBI:59789"/>
    </ligand>
</feature>
<keyword evidence="1" id="KW-0004">4Fe-4S</keyword>
<accession>A0A8J7GC00</accession>
<dbReference type="FunFam" id="2.40.50.1070:FF:000003">
    <property type="entry name" value="23S rRNA (Uracil-5-)-methyltransferase RumA"/>
    <property type="match status" value="1"/>
</dbReference>
<dbReference type="InterPro" id="IPR002792">
    <property type="entry name" value="TRAM_dom"/>
</dbReference>
<dbReference type="PANTHER" id="PTHR11061:SF30">
    <property type="entry name" value="TRNA (URACIL(54)-C(5))-METHYLTRANSFERASE"/>
    <property type="match status" value="1"/>
</dbReference>
<dbReference type="GO" id="GO:0070475">
    <property type="term" value="P:rRNA base methylation"/>
    <property type="evidence" value="ECO:0007669"/>
    <property type="project" value="TreeGrafter"/>
</dbReference>
<feature type="active site" description="Nucleophile" evidence="6">
    <location>
        <position position="411"/>
    </location>
</feature>
<organism evidence="9 10">
    <name type="scientific">Savagea serpentis</name>
    <dbReference type="NCBI Taxonomy" id="2785297"/>
    <lineage>
        <taxon>Bacteria</taxon>
        <taxon>Bacillati</taxon>
        <taxon>Bacillota</taxon>
        <taxon>Bacilli</taxon>
        <taxon>Bacillales</taxon>
        <taxon>Caryophanaceae</taxon>
        <taxon>Savagea</taxon>
    </lineage>
</organism>
<dbReference type="Proteomes" id="UP000622653">
    <property type="component" value="Unassembled WGS sequence"/>
</dbReference>
<dbReference type="InterPro" id="IPR010280">
    <property type="entry name" value="U5_MeTrfase_fam"/>
</dbReference>
<evidence type="ECO:0000256" key="6">
    <source>
        <dbReference type="PROSITE-ProRule" id="PRU01024"/>
    </source>
</evidence>
<dbReference type="SUPFAM" id="SSF53335">
    <property type="entry name" value="S-adenosyl-L-methionine-dependent methyltransferases"/>
    <property type="match status" value="1"/>
</dbReference>
<dbReference type="SUPFAM" id="SSF50249">
    <property type="entry name" value="Nucleic acid-binding proteins"/>
    <property type="match status" value="1"/>
</dbReference>
<dbReference type="NCBIfam" id="TIGR00479">
    <property type="entry name" value="rumA"/>
    <property type="match status" value="1"/>
</dbReference>
<evidence type="ECO:0000256" key="5">
    <source>
        <dbReference type="ARBA" id="ARBA00023014"/>
    </source>
</evidence>
<dbReference type="Gene3D" id="3.40.50.150">
    <property type="entry name" value="Vaccinia Virus protein VP39"/>
    <property type="match status" value="1"/>
</dbReference>
<dbReference type="PROSITE" id="PS01230">
    <property type="entry name" value="TRMA_1"/>
    <property type="match status" value="1"/>
</dbReference>
<dbReference type="InterPro" id="IPR012340">
    <property type="entry name" value="NA-bd_OB-fold"/>
</dbReference>
<proteinExistence type="inferred from homology"/>
<dbReference type="PROSITE" id="PS50926">
    <property type="entry name" value="TRAM"/>
    <property type="match status" value="1"/>
</dbReference>
<dbReference type="EC" id="2.1.1.190" evidence="9"/>
<keyword evidence="3 6" id="KW-0808">Transferase</keyword>
<dbReference type="GO" id="GO:0070041">
    <property type="term" value="F:rRNA (uridine-C5-)-methyltransferase activity"/>
    <property type="evidence" value="ECO:0007669"/>
    <property type="project" value="TreeGrafter"/>
</dbReference>
<dbReference type="FunFam" id="2.40.50.140:FF:000097">
    <property type="entry name" value="23S rRNA (uracil(1939)-C(5))-methyltransferase RlmD"/>
    <property type="match status" value="1"/>
</dbReference>
<evidence type="ECO:0000313" key="9">
    <source>
        <dbReference type="EMBL" id="MBF4502169.1"/>
    </source>
</evidence>
<protein>
    <submittedName>
        <fullName evidence="9">23S rRNA (Uracil(1939)-C(5))-methyltransferase RlmD</fullName>
        <ecNumber evidence="9">2.1.1.190</ecNumber>
    </submittedName>
</protein>
<keyword evidence="10" id="KW-1185">Reference proteome</keyword>
<dbReference type="AlphaFoldDB" id="A0A8J7GC00"/>
<gene>
    <name evidence="9" type="primary">rlmD</name>
    <name evidence="9" type="ORF">IRY55_12440</name>
</gene>
<dbReference type="EMBL" id="JADKPV010000009">
    <property type="protein sequence ID" value="MBF4502169.1"/>
    <property type="molecule type" value="Genomic_DNA"/>
</dbReference>
<reference evidence="9" key="1">
    <citation type="submission" date="2020-11" db="EMBL/GenBank/DDBJ databases">
        <title>Multidrug resistant novel bacterium Savagea serpentis sp. nov., isolated from the scats of a vine snake (Ahaetulla nasuta).</title>
        <authorList>
            <person name="Venkata Ramana V."/>
            <person name="Vikas Patil S."/>
            <person name="Yogita Lugani V."/>
        </authorList>
    </citation>
    <scope>NUCLEOTIDE SEQUENCE</scope>
    <source>
        <strain evidence="9">SN6</strain>
    </source>
</reference>
<dbReference type="CDD" id="cd02440">
    <property type="entry name" value="AdoMet_MTases"/>
    <property type="match status" value="1"/>
</dbReference>
<comment type="caution">
    <text evidence="9">The sequence shown here is derived from an EMBL/GenBank/DDBJ whole genome shotgun (WGS) entry which is preliminary data.</text>
</comment>
<evidence type="ECO:0000256" key="3">
    <source>
        <dbReference type="ARBA" id="ARBA00022679"/>
    </source>
</evidence>
<feature type="domain" description="TRAM" evidence="8">
    <location>
        <begin position="4"/>
        <end position="62"/>
    </location>
</feature>
<keyword evidence="5" id="KW-0411">Iron-sulfur</keyword>
<dbReference type="Pfam" id="PF01938">
    <property type="entry name" value="TRAM"/>
    <property type="match status" value="1"/>
</dbReference>
<keyword evidence="4 6" id="KW-0949">S-adenosyl-L-methionine</keyword>
<evidence type="ECO:0000256" key="4">
    <source>
        <dbReference type="ARBA" id="ARBA00022691"/>
    </source>
</evidence>
<keyword evidence="1" id="KW-0479">Metal-binding</keyword>
<dbReference type="InterPro" id="IPR029063">
    <property type="entry name" value="SAM-dependent_MTases_sf"/>
</dbReference>
<dbReference type="FunFam" id="3.40.50.150:FF:000009">
    <property type="entry name" value="23S rRNA (Uracil(1939)-C(5))-methyltransferase RlmD"/>
    <property type="match status" value="1"/>
</dbReference>
<feature type="binding site" evidence="6">
    <location>
        <position position="336"/>
    </location>
    <ligand>
        <name>S-adenosyl-L-methionine</name>
        <dbReference type="ChEBI" id="CHEBI:59789"/>
    </ligand>
</feature>
<dbReference type="Pfam" id="PF05958">
    <property type="entry name" value="tRNA_U5-meth_tr"/>
    <property type="match status" value="1"/>
</dbReference>
<dbReference type="InterPro" id="IPR030390">
    <property type="entry name" value="MeTrfase_TrmA_AS"/>
</dbReference>
<dbReference type="PANTHER" id="PTHR11061">
    <property type="entry name" value="RNA M5U METHYLTRANSFERASE"/>
    <property type="match status" value="1"/>
</dbReference>
<keyword evidence="2 6" id="KW-0489">Methyltransferase</keyword>
<evidence type="ECO:0000256" key="1">
    <source>
        <dbReference type="ARBA" id="ARBA00022485"/>
    </source>
</evidence>
<keyword evidence="1" id="KW-0408">Iron</keyword>
<dbReference type="PROSITE" id="PS51687">
    <property type="entry name" value="SAM_MT_RNA_M5U"/>
    <property type="match status" value="1"/>
</dbReference>
<dbReference type="Gene3D" id="2.40.50.1070">
    <property type="match status" value="1"/>
</dbReference>
<evidence type="ECO:0000313" key="10">
    <source>
        <dbReference type="Proteomes" id="UP000622653"/>
    </source>
</evidence>
<feature type="active site" evidence="7">
    <location>
        <position position="411"/>
    </location>
</feature>
<evidence type="ECO:0000256" key="2">
    <source>
        <dbReference type="ARBA" id="ARBA00022603"/>
    </source>
</evidence>
<sequence length="454" mass="50891">MSFVVHKNEQHIVNIVDLTSEGHGVAKIEHYPIFIPGALVGEKVEIKIVKTLKKYGFGKLLTILEESQDRVEPPCPVYDACGGCQMQHLSYEAQLQQKWQNVRQTLDRIGHLQHVPVHPVKGMSEPWRYRNKSQVPLQQQGERAVWGFYRPRTHDVVETSECLIQSAHADRILNGMLPHLQRLQLEPYDEQTLKGTLRHIVVRVGEATGQLMVVLVTNVQKLAKEREIVEQLLEIEPTITSIVQNVNMKNTNVILGHESTPIYGPAVIEDELNGITFEISANSFYQVNRKQTEVLYDQALQYAGLTGKETVIDAYCGIGTISLSLAKRAKHVYGVEVVPAAIADAKRNAELNGIENATFLVGKSEEIVPAWYAEGKKFDVLVVDPPRKGCDAQLLETILTYKPERVVYVSCNPATLARDLKILHEGGYNIEEVQPVDMFGHSTHVECVALLSIE</sequence>
<comment type="similarity">
    <text evidence="6">Belongs to the class I-like SAM-binding methyltransferase superfamily. RNA M5U methyltransferase family.</text>
</comment>
<feature type="binding site" evidence="6">
    <location>
        <position position="286"/>
    </location>
    <ligand>
        <name>S-adenosyl-L-methionine</name>
        <dbReference type="ChEBI" id="CHEBI:59789"/>
    </ligand>
</feature>
<dbReference type="Gene3D" id="2.40.50.140">
    <property type="entry name" value="Nucleic acid-binding proteins"/>
    <property type="match status" value="1"/>
</dbReference>
<name>A0A8J7GC00_9BACL</name>
<feature type="binding site" evidence="6">
    <location>
        <position position="315"/>
    </location>
    <ligand>
        <name>S-adenosyl-L-methionine</name>
        <dbReference type="ChEBI" id="CHEBI:59789"/>
    </ligand>
</feature>
<evidence type="ECO:0000256" key="7">
    <source>
        <dbReference type="PROSITE-ProRule" id="PRU10015"/>
    </source>
</evidence>
<dbReference type="GO" id="GO:0051539">
    <property type="term" value="F:4 iron, 4 sulfur cluster binding"/>
    <property type="evidence" value="ECO:0007669"/>
    <property type="project" value="UniProtKB-KW"/>
</dbReference>